<sequence>MSRKGTKKVRERLEGCNQCTVNEYEPGQGIGGHVDTESAFGEELISVSLGSGCVMEFREVGGKGRRKDVWLGRGSLVSIKGEARYKWTHAIGSRKTDKVGGKVLKRGKRISLTFRSVLNADGSGFMEYVDSGGRVGPTLNSQARPNVEGIGVVDFYNNVALQWTHTRSLRGILWPRAVNFLGSLPKG</sequence>
<dbReference type="Gene3D" id="2.60.120.590">
    <property type="entry name" value="Alpha-ketoglutarate-dependent dioxygenase AlkB-like"/>
    <property type="match status" value="1"/>
</dbReference>
<dbReference type="PANTHER" id="PTHR21052:SF0">
    <property type="entry name" value="ALPHA-KETOGLUTARATE-DEPENDENT DIOXYGENASE ALKB HOMOLOG 7, MITOCHONDRIAL"/>
    <property type="match status" value="1"/>
</dbReference>
<dbReference type="OrthoDB" id="271595at2759"/>
<dbReference type="PROSITE" id="PS51471">
    <property type="entry name" value="FE2OG_OXY"/>
    <property type="match status" value="1"/>
</dbReference>
<dbReference type="InterPro" id="IPR027450">
    <property type="entry name" value="AlkB-like"/>
</dbReference>
<protein>
    <recommendedName>
        <fullName evidence="1">Fe2OG dioxygenase domain-containing protein</fullName>
    </recommendedName>
</protein>
<comment type="caution">
    <text evidence="2">The sequence shown here is derived from an EMBL/GenBank/DDBJ whole genome shotgun (WGS) entry which is preliminary data.</text>
</comment>
<dbReference type="EMBL" id="BRXZ01002080">
    <property type="protein sequence ID" value="GMH53987.1"/>
    <property type="molecule type" value="Genomic_DNA"/>
</dbReference>
<dbReference type="Proteomes" id="UP001165082">
    <property type="component" value="Unassembled WGS sequence"/>
</dbReference>
<dbReference type="GO" id="GO:0006631">
    <property type="term" value="P:fatty acid metabolic process"/>
    <property type="evidence" value="ECO:0007669"/>
    <property type="project" value="TreeGrafter"/>
</dbReference>
<name>A0A9W7DT83_9STRA</name>
<dbReference type="GO" id="GO:0005759">
    <property type="term" value="C:mitochondrial matrix"/>
    <property type="evidence" value="ECO:0007669"/>
    <property type="project" value="TreeGrafter"/>
</dbReference>
<evidence type="ECO:0000313" key="2">
    <source>
        <dbReference type="EMBL" id="GMH53987.1"/>
    </source>
</evidence>
<dbReference type="InterPro" id="IPR037151">
    <property type="entry name" value="AlkB-like_sf"/>
</dbReference>
<feature type="domain" description="Fe2OG dioxygenase" evidence="1">
    <location>
        <begin position="15"/>
        <end position="118"/>
    </location>
</feature>
<evidence type="ECO:0000313" key="3">
    <source>
        <dbReference type="Proteomes" id="UP001165082"/>
    </source>
</evidence>
<accession>A0A9W7DT83</accession>
<evidence type="ECO:0000259" key="1">
    <source>
        <dbReference type="PROSITE" id="PS51471"/>
    </source>
</evidence>
<dbReference type="Pfam" id="PF13532">
    <property type="entry name" value="2OG-FeII_Oxy_2"/>
    <property type="match status" value="1"/>
</dbReference>
<dbReference type="InterPro" id="IPR005123">
    <property type="entry name" value="Oxoglu/Fe-dep_dioxygenase_dom"/>
</dbReference>
<dbReference type="InterPro" id="IPR032870">
    <property type="entry name" value="ALKBH7-like"/>
</dbReference>
<dbReference type="SUPFAM" id="SSF51197">
    <property type="entry name" value="Clavaminate synthase-like"/>
    <property type="match status" value="1"/>
</dbReference>
<dbReference type="AlphaFoldDB" id="A0A9W7DT83"/>
<keyword evidence="3" id="KW-1185">Reference proteome</keyword>
<gene>
    <name evidence="2" type="ORF">TrRE_jg1525</name>
</gene>
<proteinExistence type="predicted"/>
<dbReference type="GO" id="GO:0006974">
    <property type="term" value="P:DNA damage response"/>
    <property type="evidence" value="ECO:0007669"/>
    <property type="project" value="InterPro"/>
</dbReference>
<organism evidence="2 3">
    <name type="scientific">Triparma retinervis</name>
    <dbReference type="NCBI Taxonomy" id="2557542"/>
    <lineage>
        <taxon>Eukaryota</taxon>
        <taxon>Sar</taxon>
        <taxon>Stramenopiles</taxon>
        <taxon>Ochrophyta</taxon>
        <taxon>Bolidophyceae</taxon>
        <taxon>Parmales</taxon>
        <taxon>Triparmaceae</taxon>
        <taxon>Triparma</taxon>
    </lineage>
</organism>
<feature type="non-terminal residue" evidence="2">
    <location>
        <position position="1"/>
    </location>
</feature>
<reference evidence="2" key="1">
    <citation type="submission" date="2022-07" db="EMBL/GenBank/DDBJ databases">
        <title>Genome analysis of Parmales, a sister group of diatoms, reveals the evolutionary specialization of diatoms from phago-mixotrophs to photoautotrophs.</title>
        <authorList>
            <person name="Ban H."/>
            <person name="Sato S."/>
            <person name="Yoshikawa S."/>
            <person name="Kazumasa Y."/>
            <person name="Nakamura Y."/>
            <person name="Ichinomiya M."/>
            <person name="Saitoh K."/>
            <person name="Sato N."/>
            <person name="Blanc-Mathieu R."/>
            <person name="Endo H."/>
            <person name="Kuwata A."/>
            <person name="Ogata H."/>
        </authorList>
    </citation>
    <scope>NUCLEOTIDE SEQUENCE</scope>
</reference>
<dbReference type="PANTHER" id="PTHR21052">
    <property type="entry name" value="SPERMATOGENESIS ASSOCIATED 11-RELATED"/>
    <property type="match status" value="1"/>
</dbReference>